<dbReference type="SUPFAM" id="SSF56784">
    <property type="entry name" value="HAD-like"/>
    <property type="match status" value="1"/>
</dbReference>
<keyword evidence="4" id="KW-0863">Zinc-finger</keyword>
<dbReference type="PROSITE" id="PS50064">
    <property type="entry name" value="ZF_PARP_2"/>
    <property type="match status" value="1"/>
</dbReference>
<feature type="region of interest" description="Disordered" evidence="8">
    <location>
        <begin position="137"/>
        <end position="188"/>
    </location>
</feature>
<feature type="compositionally biased region" description="Low complexity" evidence="8">
    <location>
        <begin position="402"/>
        <end position="411"/>
    </location>
</feature>
<evidence type="ECO:0000256" key="7">
    <source>
        <dbReference type="ARBA" id="ARBA00023242"/>
    </source>
</evidence>
<dbReference type="PANTHER" id="PTHR34546">
    <property type="entry name" value="OS06G0153600 PROTEIN"/>
    <property type="match status" value="1"/>
</dbReference>
<dbReference type="InterPro" id="IPR006549">
    <property type="entry name" value="HAD-SF_hydro_IIIA"/>
</dbReference>
<dbReference type="FunFam" id="3.30.1740.10:FF:000006">
    <property type="entry name" value="Poly [ADP-ribose] polymerase"/>
    <property type="match status" value="1"/>
</dbReference>
<dbReference type="GO" id="GO:0003677">
    <property type="term" value="F:DNA binding"/>
    <property type="evidence" value="ECO:0007669"/>
    <property type="project" value="UniProtKB-KW"/>
</dbReference>
<dbReference type="EMBL" id="RDQH01000337">
    <property type="protein sequence ID" value="RXH84010.1"/>
    <property type="molecule type" value="Genomic_DNA"/>
</dbReference>
<evidence type="ECO:0000259" key="9">
    <source>
        <dbReference type="PROSITE" id="PS50064"/>
    </source>
</evidence>
<dbReference type="Pfam" id="PF00645">
    <property type="entry name" value="zf-PARP"/>
    <property type="match status" value="1"/>
</dbReference>
<evidence type="ECO:0000313" key="10">
    <source>
        <dbReference type="EMBL" id="RXH84010.1"/>
    </source>
</evidence>
<feature type="compositionally biased region" description="Acidic residues" evidence="8">
    <location>
        <begin position="956"/>
        <end position="972"/>
    </location>
</feature>
<feature type="compositionally biased region" description="Low complexity" evidence="8">
    <location>
        <begin position="456"/>
        <end position="467"/>
    </location>
</feature>
<keyword evidence="2" id="KW-0479">Metal-binding</keyword>
<dbReference type="InterPro" id="IPR013954">
    <property type="entry name" value="PNK3P"/>
</dbReference>
<proteinExistence type="predicted"/>
<dbReference type="GO" id="GO:0006974">
    <property type="term" value="P:DNA damage response"/>
    <property type="evidence" value="ECO:0007669"/>
    <property type="project" value="UniProtKB-ARBA"/>
</dbReference>
<dbReference type="InterPro" id="IPR036412">
    <property type="entry name" value="HAD-like_sf"/>
</dbReference>
<dbReference type="GO" id="GO:0008270">
    <property type="term" value="F:zinc ion binding"/>
    <property type="evidence" value="ECO:0007669"/>
    <property type="project" value="UniProtKB-KW"/>
</dbReference>
<feature type="region of interest" description="Disordered" evidence="8">
    <location>
        <begin position="953"/>
        <end position="972"/>
    </location>
</feature>
<dbReference type="PANTHER" id="PTHR34546:SF3">
    <property type="entry name" value="OS06G0153600 PROTEIN"/>
    <property type="match status" value="1"/>
</dbReference>
<feature type="compositionally biased region" description="Polar residues" evidence="8">
    <location>
        <begin position="1187"/>
        <end position="1197"/>
    </location>
</feature>
<evidence type="ECO:0000256" key="6">
    <source>
        <dbReference type="ARBA" id="ARBA00023125"/>
    </source>
</evidence>
<dbReference type="InterPro" id="IPR036957">
    <property type="entry name" value="Znf_PARP_sf"/>
</dbReference>
<dbReference type="NCBIfam" id="TIGR01662">
    <property type="entry name" value="HAD-SF-IIIA"/>
    <property type="match status" value="1"/>
</dbReference>
<keyword evidence="11" id="KW-1185">Reference proteome</keyword>
<dbReference type="Proteomes" id="UP000290289">
    <property type="component" value="Chromosome 11"/>
</dbReference>
<dbReference type="Pfam" id="PF08645">
    <property type="entry name" value="PNK3P"/>
    <property type="match status" value="1"/>
</dbReference>
<dbReference type="SMART" id="SM01336">
    <property type="entry name" value="zf-PARP"/>
    <property type="match status" value="1"/>
</dbReference>
<evidence type="ECO:0000256" key="8">
    <source>
        <dbReference type="SAM" id="MobiDB-lite"/>
    </source>
</evidence>
<evidence type="ECO:0000256" key="5">
    <source>
        <dbReference type="ARBA" id="ARBA00022833"/>
    </source>
</evidence>
<organism evidence="10 11">
    <name type="scientific">Malus domestica</name>
    <name type="common">Apple</name>
    <name type="synonym">Pyrus malus</name>
    <dbReference type="NCBI Taxonomy" id="3750"/>
    <lineage>
        <taxon>Eukaryota</taxon>
        <taxon>Viridiplantae</taxon>
        <taxon>Streptophyta</taxon>
        <taxon>Embryophyta</taxon>
        <taxon>Tracheophyta</taxon>
        <taxon>Spermatophyta</taxon>
        <taxon>Magnoliopsida</taxon>
        <taxon>eudicotyledons</taxon>
        <taxon>Gunneridae</taxon>
        <taxon>Pentapetalae</taxon>
        <taxon>rosids</taxon>
        <taxon>fabids</taxon>
        <taxon>Rosales</taxon>
        <taxon>Rosaceae</taxon>
        <taxon>Amygdaloideae</taxon>
        <taxon>Maleae</taxon>
        <taxon>Malus</taxon>
    </lineage>
</organism>
<feature type="region of interest" description="Disordered" evidence="8">
    <location>
        <begin position="402"/>
        <end position="540"/>
    </location>
</feature>
<accession>A0A498ILD8</accession>
<evidence type="ECO:0000313" key="11">
    <source>
        <dbReference type="Proteomes" id="UP000290289"/>
    </source>
</evidence>
<dbReference type="SUPFAM" id="SSF57716">
    <property type="entry name" value="Glucocorticoid receptor-like (DNA-binding domain)"/>
    <property type="match status" value="1"/>
</dbReference>
<dbReference type="Gene3D" id="3.40.50.1000">
    <property type="entry name" value="HAD superfamily/HAD-like"/>
    <property type="match status" value="1"/>
</dbReference>
<keyword evidence="6" id="KW-0238">DNA-binding</keyword>
<dbReference type="CDD" id="cd01625">
    <property type="entry name" value="HAD_PNP"/>
    <property type="match status" value="1"/>
</dbReference>
<sequence length="1235" mass="136604">MLTIPTRNSIFNHLIPFLPKNPNSPKPSPTRFVNFHTPKRFACIGLHTPPMSASSSTKLAAEYAKSKRSSCKKCSEPIAAQALRLGLVSRDPKGFDVTKWHHLDCFNFGSDLVASVEKIKGFQSLKSSDQEALKKLVGASHESREEDTNESKYAIEGKQGSHGKRVCEVNENENEIEERSPKKAKSSKFDGQAKLEISLSVSDVKDKYKDATLSPKWKAFQTIIFLEQDEGLHDSSKIAAFDFDGCLANTNVKRVGPDAWSLMYPSIPDKLQSLYKDGYKLVIFTNESNIERWKNKRQVAVDSKIGRLNNFIEQVRVPIQVFIACGLGKVGKAEDPFRKPKPGMWHILEQHFNSGISIDMDQSFYVGDAAGRQKDHSDADIKFAERLRDEVIYLHSLWYQGPPSSSSNPNPRLHQPNPYPNRNPNFNPNPNPNPNPYNRPRPRRNVTNPSQPDPLPQSGHQGPSSSSSKRKRNRNSRHERERPAKKNPSQPDPLPPHSGPPWPCPSPARDSAPGSSTQWPAMPAKPNSAAVAQPPSPEEQARLAALKLQHGALDFCRGLFSGNDGSDGEESEAEESEDGEDYWVENGETEEYKVLLNLFVERTELRRYYEVNYENGEFCCLVCDVLGKKKRVRSCVGLVQHSISITNTKKKRVHRAFAQVVCKVLGWDFDRLPTIVLKGERLGLSLENQGQEQGEAAVNAGSSEGVLVSVEDNVALENAMEAEIALEDNVASENAVEDNVAPKDAMEDDVAPGDAMEDNVVTENAREDNLAAKNAVEDNLVTKNAMEDNLPAEKAMEIKNAVENNVVAENAVEGNVAAENSVEEIVTAENADEDIWFAEANALCNEVMDCQKSFEGDYTNESTESMDKGISEMEANKETVDTWGTDQTLVSKNEWPCKESSISSSTVLGWPTCTSPPASATCSIPVEEQARSAEARIQQKALKECLDFFSEKDGSYSDEDNSEDDEEGDLMDEDGCEESELKFFSRIFTEDGELRSFYEKNYEGGEFCCLVCCALMKKGWKRFKGGVALLQHCNAILKTKKKAAHRAYGQVICKLLGWDIGQPPTIGSMDKTLGEPLSESDNLPGEVEENVDNDKDNMVVSNENVDCMSGYNREMVSNEESDVAHSNGTSQTPEMQGVPEENVVVSNENMDSISGYNGETVPKEESDGAHGDGTFMVPGLQVSLNSVVHSSTKSGESQAEPDKNVDGRSEDLNVFMENLETARLESFEFGCNGTY</sequence>
<dbReference type="InterPro" id="IPR023214">
    <property type="entry name" value="HAD_sf"/>
</dbReference>
<gene>
    <name evidence="10" type="ORF">DVH24_026909</name>
</gene>
<feature type="compositionally biased region" description="Pro residues" evidence="8">
    <location>
        <begin position="490"/>
        <end position="506"/>
    </location>
</feature>
<evidence type="ECO:0000256" key="4">
    <source>
        <dbReference type="ARBA" id="ARBA00022771"/>
    </source>
</evidence>
<feature type="compositionally biased region" description="Pro residues" evidence="8">
    <location>
        <begin position="417"/>
        <end position="439"/>
    </location>
</feature>
<feature type="domain" description="PARP-type" evidence="9">
    <location>
        <begin position="59"/>
        <end position="141"/>
    </location>
</feature>
<evidence type="ECO:0000256" key="1">
    <source>
        <dbReference type="ARBA" id="ARBA00004123"/>
    </source>
</evidence>
<dbReference type="InterPro" id="IPR006551">
    <property type="entry name" value="Polynucleotide_phosphatase"/>
</dbReference>
<dbReference type="AlphaFoldDB" id="A0A498ILD8"/>
<name>A0A498ILD8_MALDO</name>
<feature type="region of interest" description="Disordered" evidence="8">
    <location>
        <begin position="1187"/>
        <end position="1208"/>
    </location>
</feature>
<keyword evidence="7" id="KW-0539">Nucleus</keyword>
<dbReference type="FunFam" id="3.40.50.1000:FF:000198">
    <property type="entry name" value="Bifunctional polynucleotide phosphatase/kinase"/>
    <property type="match status" value="1"/>
</dbReference>
<feature type="compositionally biased region" description="Basic and acidic residues" evidence="8">
    <location>
        <begin position="141"/>
        <end position="155"/>
    </location>
</feature>
<reference evidence="10 11" key="1">
    <citation type="submission" date="2018-10" db="EMBL/GenBank/DDBJ databases">
        <title>A high-quality apple genome assembly.</title>
        <authorList>
            <person name="Hu J."/>
        </authorList>
    </citation>
    <scope>NUCLEOTIDE SEQUENCE [LARGE SCALE GENOMIC DNA]</scope>
    <source>
        <strain evidence="11">cv. HFTH1</strain>
        <tissue evidence="10">Young leaf</tissue>
    </source>
</reference>
<evidence type="ECO:0000256" key="2">
    <source>
        <dbReference type="ARBA" id="ARBA00022723"/>
    </source>
</evidence>
<dbReference type="GO" id="GO:0005634">
    <property type="term" value="C:nucleus"/>
    <property type="evidence" value="ECO:0007669"/>
    <property type="project" value="UniProtKB-SubCell"/>
</dbReference>
<comment type="caution">
    <text evidence="10">The sequence shown here is derived from an EMBL/GenBank/DDBJ whole genome shotgun (WGS) entry which is preliminary data.</text>
</comment>
<feature type="region of interest" description="Disordered" evidence="8">
    <location>
        <begin position="559"/>
        <end position="581"/>
    </location>
</feature>
<dbReference type="STRING" id="3750.A0A498ILD8"/>
<comment type="subcellular location">
    <subcellularLocation>
        <location evidence="1">Nucleus</location>
    </subcellularLocation>
</comment>
<keyword evidence="3" id="KW-0677">Repeat</keyword>
<feature type="compositionally biased region" description="Acidic residues" evidence="8">
    <location>
        <begin position="566"/>
        <end position="581"/>
    </location>
</feature>
<dbReference type="NCBIfam" id="TIGR01664">
    <property type="entry name" value="DNA-3'-Pase"/>
    <property type="match status" value="1"/>
</dbReference>
<keyword evidence="5" id="KW-0862">Zinc</keyword>
<evidence type="ECO:0000256" key="3">
    <source>
        <dbReference type="ARBA" id="ARBA00022737"/>
    </source>
</evidence>
<feature type="compositionally biased region" description="Basic and acidic residues" evidence="8">
    <location>
        <begin position="177"/>
        <end position="188"/>
    </location>
</feature>
<dbReference type="Gene3D" id="3.30.1740.10">
    <property type="entry name" value="Zinc finger, PARP-type"/>
    <property type="match status" value="1"/>
</dbReference>
<dbReference type="InterPro" id="IPR001510">
    <property type="entry name" value="Znf_PARP"/>
</dbReference>
<protein>
    <recommendedName>
        <fullName evidence="9">PARP-type domain-containing protein</fullName>
    </recommendedName>
</protein>